<sequence length="132" mass="14495">MLSSRLRWFHCPRSRCTCRPTSETTPTSTRRFITPPTWELCSAARKTPSCQTGSTFPWGITAGPARWSYPERQSVVPSAKPCPLTEPIQPLDRAGCLTSSSKWPSSSEDHRRNSAIGSPWTKPPSVSSGSSS</sequence>
<feature type="compositionally biased region" description="Polar residues" evidence="1">
    <location>
        <begin position="97"/>
        <end position="106"/>
    </location>
</feature>
<evidence type="ECO:0000313" key="2">
    <source>
        <dbReference type="EMBL" id="CAG6460602.1"/>
    </source>
</evidence>
<reference evidence="2" key="1">
    <citation type="submission" date="2021-05" db="EMBL/GenBank/DDBJ databases">
        <authorList>
            <person name="Alioto T."/>
            <person name="Alioto T."/>
            <person name="Gomez Garrido J."/>
        </authorList>
    </citation>
    <scope>NUCLEOTIDE SEQUENCE</scope>
</reference>
<proteinExistence type="predicted"/>
<organism evidence="2">
    <name type="scientific">Culex pipiens</name>
    <name type="common">House mosquito</name>
    <dbReference type="NCBI Taxonomy" id="7175"/>
    <lineage>
        <taxon>Eukaryota</taxon>
        <taxon>Metazoa</taxon>
        <taxon>Ecdysozoa</taxon>
        <taxon>Arthropoda</taxon>
        <taxon>Hexapoda</taxon>
        <taxon>Insecta</taxon>
        <taxon>Pterygota</taxon>
        <taxon>Neoptera</taxon>
        <taxon>Endopterygota</taxon>
        <taxon>Diptera</taxon>
        <taxon>Nematocera</taxon>
        <taxon>Culicoidea</taxon>
        <taxon>Culicidae</taxon>
        <taxon>Culicinae</taxon>
        <taxon>Culicini</taxon>
        <taxon>Culex</taxon>
        <taxon>Culex</taxon>
    </lineage>
</organism>
<protein>
    <submittedName>
        <fullName evidence="2">(northern house mosquito) hypothetical protein</fullName>
    </submittedName>
</protein>
<dbReference type="EMBL" id="HBUE01040943">
    <property type="protein sequence ID" value="CAG6460602.1"/>
    <property type="molecule type" value="Transcribed_RNA"/>
</dbReference>
<dbReference type="EMBL" id="HBUE01040946">
    <property type="protein sequence ID" value="CAG6460608.1"/>
    <property type="molecule type" value="Transcribed_RNA"/>
</dbReference>
<dbReference type="EMBL" id="HBUE01040945">
    <property type="protein sequence ID" value="CAG6460606.1"/>
    <property type="molecule type" value="Transcribed_RNA"/>
</dbReference>
<dbReference type="AlphaFoldDB" id="A0A8D8F605"/>
<evidence type="ECO:0000256" key="1">
    <source>
        <dbReference type="SAM" id="MobiDB-lite"/>
    </source>
</evidence>
<feature type="region of interest" description="Disordered" evidence="1">
    <location>
        <begin position="77"/>
        <end position="132"/>
    </location>
</feature>
<dbReference type="EMBL" id="HBUE01040944">
    <property type="protein sequence ID" value="CAG6460604.1"/>
    <property type="molecule type" value="Transcribed_RNA"/>
</dbReference>
<name>A0A8D8F605_CULPI</name>
<accession>A0A8D8F605</accession>